<dbReference type="Gene3D" id="3.40.720.10">
    <property type="entry name" value="Alkaline Phosphatase, subunit A"/>
    <property type="match status" value="1"/>
</dbReference>
<dbReference type="AlphaFoldDB" id="A0AAN8WTL0"/>
<keyword evidence="3" id="KW-0732">Signal</keyword>
<gene>
    <name evidence="5" type="primary">ENPP1_2</name>
    <name evidence="5" type="ORF">SK128_020793</name>
</gene>
<reference evidence="5 6" key="1">
    <citation type="submission" date="2023-11" db="EMBL/GenBank/DDBJ databases">
        <title>Halocaridina rubra genome assembly.</title>
        <authorList>
            <person name="Smith C."/>
        </authorList>
    </citation>
    <scope>NUCLEOTIDE SEQUENCE [LARGE SCALE GENOMIC DNA]</scope>
    <source>
        <strain evidence="5">EP-1</strain>
        <tissue evidence="5">Whole</tissue>
    </source>
</reference>
<name>A0AAN8WTL0_HALRR</name>
<dbReference type="Gene3D" id="3.40.570.10">
    <property type="entry name" value="Extracellular Endonuclease, subunit A"/>
    <property type="match status" value="1"/>
</dbReference>
<dbReference type="GO" id="GO:0003676">
    <property type="term" value="F:nucleic acid binding"/>
    <property type="evidence" value="ECO:0007669"/>
    <property type="project" value="InterPro"/>
</dbReference>
<dbReference type="InterPro" id="IPR002591">
    <property type="entry name" value="Phosphodiest/P_Trfase"/>
</dbReference>
<dbReference type="InterPro" id="IPR044925">
    <property type="entry name" value="His-Me_finger_sf"/>
</dbReference>
<dbReference type="GO" id="GO:0046872">
    <property type="term" value="F:metal ion binding"/>
    <property type="evidence" value="ECO:0007669"/>
    <property type="project" value="InterPro"/>
</dbReference>
<dbReference type="GO" id="GO:0016787">
    <property type="term" value="F:hydrolase activity"/>
    <property type="evidence" value="ECO:0007669"/>
    <property type="project" value="UniProtKB-KW"/>
</dbReference>
<evidence type="ECO:0000313" key="5">
    <source>
        <dbReference type="EMBL" id="KAK7070787.1"/>
    </source>
</evidence>
<proteinExistence type="predicted"/>
<dbReference type="InterPro" id="IPR017850">
    <property type="entry name" value="Alkaline_phosphatase_core_sf"/>
</dbReference>
<dbReference type="PANTHER" id="PTHR10151:SF114">
    <property type="entry name" value="ECTONUCLEOTIDE PYROPHOSPHATASE_PHOSPHODIESTERASE C27A7.3"/>
    <property type="match status" value="1"/>
</dbReference>
<dbReference type="EMBL" id="JAXCGZ010015238">
    <property type="protein sequence ID" value="KAK7070787.1"/>
    <property type="molecule type" value="Genomic_DNA"/>
</dbReference>
<feature type="chain" id="PRO_5042817791" evidence="3">
    <location>
        <begin position="16"/>
        <end position="724"/>
    </location>
</feature>
<dbReference type="GO" id="GO:0016529">
    <property type="term" value="C:sarcoplasmic reticulum"/>
    <property type="evidence" value="ECO:0007669"/>
    <property type="project" value="TreeGrafter"/>
</dbReference>
<dbReference type="Pfam" id="PF01663">
    <property type="entry name" value="Phosphodiest"/>
    <property type="match status" value="1"/>
</dbReference>
<dbReference type="Proteomes" id="UP001381693">
    <property type="component" value="Unassembled WGS sequence"/>
</dbReference>
<dbReference type="PANTHER" id="PTHR10151">
    <property type="entry name" value="ECTONUCLEOTIDE PYROPHOSPHATASE/PHOSPHODIESTERASE"/>
    <property type="match status" value="1"/>
</dbReference>
<dbReference type="SUPFAM" id="SSF54060">
    <property type="entry name" value="His-Me finger endonucleases"/>
    <property type="match status" value="1"/>
</dbReference>
<dbReference type="InterPro" id="IPR044929">
    <property type="entry name" value="DNA/RNA_non-sp_Endonuclease_sf"/>
</dbReference>
<dbReference type="SMART" id="SM00477">
    <property type="entry name" value="NUC"/>
    <property type="match status" value="1"/>
</dbReference>
<keyword evidence="6" id="KW-1185">Reference proteome</keyword>
<dbReference type="InterPro" id="IPR020821">
    <property type="entry name" value="ENPP1-3/EXOG-like_nuc-like"/>
</dbReference>
<evidence type="ECO:0000256" key="2">
    <source>
        <dbReference type="ARBA" id="ARBA00023180"/>
    </source>
</evidence>
<dbReference type="CDD" id="cd16018">
    <property type="entry name" value="Enpp"/>
    <property type="match status" value="1"/>
</dbReference>
<feature type="domain" description="ENPP1-3/EXOG-like endonuclease/phosphodiesterase" evidence="4">
    <location>
        <begin position="491"/>
        <end position="705"/>
    </location>
</feature>
<comment type="caution">
    <text evidence="5">The sequence shown here is derived from an EMBL/GenBank/DDBJ whole genome shotgun (WGS) entry which is preliminary data.</text>
</comment>
<protein>
    <submittedName>
        <fullName evidence="5">Ectonucleotide pyrophosphatase phosphodiesterase</fullName>
    </submittedName>
</protein>
<evidence type="ECO:0000259" key="4">
    <source>
        <dbReference type="SMART" id="SM00477"/>
    </source>
</evidence>
<evidence type="ECO:0000256" key="3">
    <source>
        <dbReference type="SAM" id="SignalP"/>
    </source>
</evidence>
<keyword evidence="1" id="KW-0378">Hydrolase</keyword>
<keyword evidence="2" id="KW-0325">Glycoprotein</keyword>
<dbReference type="SUPFAM" id="SSF53649">
    <property type="entry name" value="Alkaline phosphatase-like"/>
    <property type="match status" value="1"/>
</dbReference>
<sequence length="724" mass="79451">MILVLLLATLGVASSNPVLPSPRAECPVSYGNILPTLIISLDGFRADYLDRGLTPTIDALSKAGVMAPYMKASFPTVTFPNHYSIVTGAYPELHGIIANKFYDPVFQATFSIGSAESLEGRWWGAEPIWNTLNNQGKLSATYFWPGSDADIAGQHPTYWFPFNDSTPFEDRVDQVLDWIVLPEETRPSWISLYFNEPDHTGHEAGPDSTEVDAQLVYVDLMVTRLMDGLEMAGLTPCVNIIVVADHGMALSGANYVIKLADYIPDIYDTAYTYTGAFARIDPKDESEAVKVGMMEQLSCKHNSMRVFERAGLPTRLHFANNRRIEDIVLDMDPGYTASVTSDWYLMGQHGYDNYATVMNALFLAVGPAFKQGVVVEPFQNIELYNLMCLLTGITPSPNNGTEGALYHLLANPPAAPILPGETPPPTSSFPTGDLGPLLGMSGCSGDLSAPEEWLQALDISSGEQATMEAYHSPWGIPHSGSLPADLTLLHHRDHLTAYSEALHMPLWTSFSLSAVSVGTVPSLWSSDVRLTASTTAACSEYDSLLPLNISMGPLFPPEMSVNASLERIPFMVSNAIPTSDYLNARWKELVAELIPNWVVSQGPLNVIMGPLFDNNADSHVDNFTQFSIPEVPSDLFAVVTRCEDPVTSIDLCSPASLDVASFIYPQNQPVSNCLHAYDYALLYSAKVHDVELATGLTFYPDLPFEDRTRVTLRINSELWRTDKH</sequence>
<evidence type="ECO:0000256" key="1">
    <source>
        <dbReference type="ARBA" id="ARBA00022801"/>
    </source>
</evidence>
<evidence type="ECO:0000313" key="6">
    <source>
        <dbReference type="Proteomes" id="UP001381693"/>
    </source>
</evidence>
<dbReference type="Gene3D" id="3.30.1360.180">
    <property type="match status" value="1"/>
</dbReference>
<dbReference type="GO" id="GO:0031674">
    <property type="term" value="C:I band"/>
    <property type="evidence" value="ECO:0007669"/>
    <property type="project" value="TreeGrafter"/>
</dbReference>
<accession>A0AAN8WTL0</accession>
<feature type="signal peptide" evidence="3">
    <location>
        <begin position="1"/>
        <end position="15"/>
    </location>
</feature>
<dbReference type="GO" id="GO:0055120">
    <property type="term" value="C:striated muscle dense body"/>
    <property type="evidence" value="ECO:0007669"/>
    <property type="project" value="TreeGrafter"/>
</dbReference>
<organism evidence="5 6">
    <name type="scientific">Halocaridina rubra</name>
    <name type="common">Hawaiian red shrimp</name>
    <dbReference type="NCBI Taxonomy" id="373956"/>
    <lineage>
        <taxon>Eukaryota</taxon>
        <taxon>Metazoa</taxon>
        <taxon>Ecdysozoa</taxon>
        <taxon>Arthropoda</taxon>
        <taxon>Crustacea</taxon>
        <taxon>Multicrustacea</taxon>
        <taxon>Malacostraca</taxon>
        <taxon>Eumalacostraca</taxon>
        <taxon>Eucarida</taxon>
        <taxon>Decapoda</taxon>
        <taxon>Pleocyemata</taxon>
        <taxon>Caridea</taxon>
        <taxon>Atyoidea</taxon>
        <taxon>Atyidae</taxon>
        <taxon>Halocaridina</taxon>
    </lineage>
</organism>